<dbReference type="KEGG" id="eaz:JHT90_13795"/>
<dbReference type="CDD" id="cd01638">
    <property type="entry name" value="CysQ"/>
    <property type="match status" value="1"/>
</dbReference>
<feature type="binding site" evidence="1">
    <location>
        <begin position="88"/>
        <end position="91"/>
    </location>
    <ligand>
        <name>substrate</name>
    </ligand>
</feature>
<feature type="binding site" evidence="1">
    <location>
        <position position="66"/>
    </location>
    <ligand>
        <name>Mg(2+)</name>
        <dbReference type="ChEBI" id="CHEBI:18420"/>
        <label>1</label>
    </ligand>
</feature>
<dbReference type="EMBL" id="CP067393">
    <property type="protein sequence ID" value="QQP85432.1"/>
    <property type="molecule type" value="Genomic_DNA"/>
</dbReference>
<dbReference type="GO" id="GO:0000103">
    <property type="term" value="P:sulfate assimilation"/>
    <property type="evidence" value="ECO:0007669"/>
    <property type="project" value="TreeGrafter"/>
</dbReference>
<feature type="binding site" evidence="1">
    <location>
        <position position="215"/>
    </location>
    <ligand>
        <name>substrate</name>
    </ligand>
</feature>
<proteinExistence type="inferred from homology"/>
<protein>
    <recommendedName>
        <fullName evidence="1">3'(2'),5'-bisphosphate nucleotidase CysQ</fullName>
        <ecNumber evidence="1">3.1.3.7</ecNumber>
    </recommendedName>
    <alternativeName>
        <fullName evidence="1">3'(2'),5-bisphosphonucleoside 3'(2')-phosphohydrolase</fullName>
    </alternativeName>
    <alternativeName>
        <fullName evidence="1">3'-phosphoadenosine 5'-phosphate phosphatase</fullName>
        <shortName evidence="1">PAP phosphatase</shortName>
    </alternativeName>
</protein>
<dbReference type="Gene3D" id="3.30.540.10">
    <property type="entry name" value="Fructose-1,6-Bisphosphatase, subunit A, domain 1"/>
    <property type="match status" value="1"/>
</dbReference>
<dbReference type="GO" id="GO:0000287">
    <property type="term" value="F:magnesium ion binding"/>
    <property type="evidence" value="ECO:0007669"/>
    <property type="project" value="UniProtKB-UniRule"/>
</dbReference>
<keyword evidence="1 2" id="KW-0460">Magnesium</keyword>
<dbReference type="EC" id="3.1.3.7" evidence="1"/>
<dbReference type="Proteomes" id="UP000595278">
    <property type="component" value="Chromosome"/>
</dbReference>
<dbReference type="PRINTS" id="PR00377">
    <property type="entry name" value="IMPHPHTASES"/>
</dbReference>
<feature type="binding site" evidence="2">
    <location>
        <position position="215"/>
    </location>
    <ligand>
        <name>Mg(2+)</name>
        <dbReference type="ChEBI" id="CHEBI:18420"/>
        <label>1</label>
        <note>catalytic</note>
    </ligand>
</feature>
<dbReference type="Gene3D" id="3.40.190.80">
    <property type="match status" value="1"/>
</dbReference>
<dbReference type="GO" id="GO:0050427">
    <property type="term" value="P:3'-phosphoadenosine 5'-phosphosulfate metabolic process"/>
    <property type="evidence" value="ECO:0007669"/>
    <property type="project" value="TreeGrafter"/>
</dbReference>
<dbReference type="SUPFAM" id="SSF56655">
    <property type="entry name" value="Carbohydrate phosphatase"/>
    <property type="match status" value="1"/>
</dbReference>
<keyword evidence="1" id="KW-0472">Membrane</keyword>
<dbReference type="Pfam" id="PF00459">
    <property type="entry name" value="Inositol_P"/>
    <property type="match status" value="1"/>
</dbReference>
<dbReference type="PANTHER" id="PTHR43028:SF5">
    <property type="entry name" value="3'(2'),5'-BISPHOSPHATE NUCLEOTIDASE 1"/>
    <property type="match status" value="1"/>
</dbReference>
<comment type="cofactor">
    <cofactor evidence="1 2">
        <name>Mg(2+)</name>
        <dbReference type="ChEBI" id="CHEBI:18420"/>
    </cofactor>
</comment>
<feature type="binding site" evidence="1">
    <location>
        <position position="86"/>
    </location>
    <ligand>
        <name>Mg(2+)</name>
        <dbReference type="ChEBI" id="CHEBI:18420"/>
        <label>1</label>
    </ligand>
</feature>
<dbReference type="NCBIfam" id="TIGR01331">
    <property type="entry name" value="bisphos_cysQ"/>
    <property type="match status" value="1"/>
</dbReference>
<feature type="binding site" evidence="2">
    <location>
        <position position="88"/>
    </location>
    <ligand>
        <name>Mg(2+)</name>
        <dbReference type="ChEBI" id="CHEBI:18420"/>
        <label>1</label>
        <note>catalytic</note>
    </ligand>
</feature>
<accession>A0A974RWR8</accession>
<evidence type="ECO:0000313" key="3">
    <source>
        <dbReference type="EMBL" id="QQP85432.1"/>
    </source>
</evidence>
<organism evidence="3 4">
    <name type="scientific">Entomomonas asaccharolytica</name>
    <dbReference type="NCBI Taxonomy" id="2785331"/>
    <lineage>
        <taxon>Bacteria</taxon>
        <taxon>Pseudomonadati</taxon>
        <taxon>Pseudomonadota</taxon>
        <taxon>Gammaproteobacteria</taxon>
        <taxon>Pseudomonadales</taxon>
        <taxon>Pseudomonadaceae</taxon>
        <taxon>Entomomonas</taxon>
    </lineage>
</organism>
<dbReference type="AlphaFoldDB" id="A0A974RWR8"/>
<feature type="binding site" evidence="1">
    <location>
        <position position="88"/>
    </location>
    <ligand>
        <name>Mg(2+)</name>
        <dbReference type="ChEBI" id="CHEBI:18420"/>
        <label>1</label>
    </ligand>
</feature>
<feature type="binding site" evidence="2">
    <location>
        <position position="89"/>
    </location>
    <ligand>
        <name>Mg(2+)</name>
        <dbReference type="ChEBI" id="CHEBI:18420"/>
        <label>1</label>
        <note>catalytic</note>
    </ligand>
</feature>
<name>A0A974RWR8_9GAMM</name>
<keyword evidence="1" id="KW-0997">Cell inner membrane</keyword>
<reference evidence="3 4" key="1">
    <citation type="submission" date="2021-01" db="EMBL/GenBank/DDBJ databases">
        <title>Entomomonas sp. F2A isolated from a house cricket (Acheta domesticus).</title>
        <authorList>
            <person name="Spergser J."/>
            <person name="Busse H.-J."/>
        </authorList>
    </citation>
    <scope>NUCLEOTIDE SEQUENCE [LARGE SCALE GENOMIC DNA]</scope>
    <source>
        <strain evidence="3 4">F2A</strain>
    </source>
</reference>
<comment type="subcellular location">
    <subcellularLocation>
        <location evidence="1">Cell inner membrane</location>
        <topology evidence="1">Peripheral membrane protein</topology>
        <orientation evidence="1">Cytoplasmic side</orientation>
    </subcellularLocation>
</comment>
<keyword evidence="4" id="KW-1185">Reference proteome</keyword>
<dbReference type="HAMAP" id="MF_02095">
    <property type="entry name" value="CysQ"/>
    <property type="match status" value="1"/>
</dbReference>
<keyword evidence="1 2" id="KW-0479">Metal-binding</keyword>
<dbReference type="InterPro" id="IPR050725">
    <property type="entry name" value="CysQ/Inositol_MonoPase"/>
</dbReference>
<feature type="binding site" evidence="2">
    <location>
        <position position="66"/>
    </location>
    <ligand>
        <name>Mg(2+)</name>
        <dbReference type="ChEBI" id="CHEBI:18420"/>
        <label>1</label>
        <note>catalytic</note>
    </ligand>
</feature>
<comment type="similarity">
    <text evidence="1">Belongs to the inositol monophosphatase superfamily. CysQ family.</text>
</comment>
<evidence type="ECO:0000256" key="1">
    <source>
        <dbReference type="HAMAP-Rule" id="MF_02095"/>
    </source>
</evidence>
<dbReference type="GO" id="GO:0005886">
    <property type="term" value="C:plasma membrane"/>
    <property type="evidence" value="ECO:0007669"/>
    <property type="project" value="UniProtKB-SubCell"/>
</dbReference>
<keyword evidence="1" id="KW-1003">Cell membrane</keyword>
<sequence>MLTELLPSIIKLAQQAGQATLHYWRNAVAVEKKQDNSPVTAADLAANQILMTGLAALTPNIPILSEEDCAIDLAIRQTWPQWWLIDPLDGTKEFIEGNTDFTINIALIDQGKVIFGVVFIPATNYCYFGGKDIGAWQIDDQGKQQAIQCRKADNQQLSIVASRRHSSEKQQLLLNKLQEIAPISLKNAGSSLKFCLVAEGKADCYPRFAPTCQWDTAAAQGVLEGAGGSVLTETGQPLSYIAKQDYLNPNFIALGNAPQWQSAIFDIIQQLA</sequence>
<dbReference type="PANTHER" id="PTHR43028">
    <property type="entry name" value="3'(2'),5'-BISPHOSPHATE NUCLEOTIDASE 1"/>
    <property type="match status" value="1"/>
</dbReference>
<evidence type="ECO:0000256" key="2">
    <source>
        <dbReference type="PIRSR" id="PIRSR600760-2"/>
    </source>
</evidence>
<dbReference type="RefSeq" id="WP_201092032.1">
    <property type="nucleotide sequence ID" value="NZ_CP067393.1"/>
</dbReference>
<gene>
    <name evidence="1 3" type="primary">cysQ</name>
    <name evidence="3" type="ORF">JHT90_13795</name>
</gene>
<dbReference type="GO" id="GO:0008441">
    <property type="term" value="F:3'(2'),5'-bisphosphate nucleotidase activity"/>
    <property type="evidence" value="ECO:0007669"/>
    <property type="project" value="UniProtKB-UniRule"/>
</dbReference>
<keyword evidence="1 3" id="KW-0378">Hydrolase</keyword>
<feature type="binding site" evidence="2">
    <location>
        <position position="86"/>
    </location>
    <ligand>
        <name>Mg(2+)</name>
        <dbReference type="ChEBI" id="CHEBI:18420"/>
        <label>1</label>
        <note>catalytic</note>
    </ligand>
</feature>
<comment type="function">
    <text evidence="1">Converts adenosine-3',5'-bisphosphate (PAP) to AMP.</text>
</comment>
<dbReference type="InterPro" id="IPR006240">
    <property type="entry name" value="CysQ"/>
</dbReference>
<dbReference type="InterPro" id="IPR000760">
    <property type="entry name" value="Inositol_monophosphatase-like"/>
</dbReference>
<feature type="binding site" evidence="1">
    <location>
        <position position="66"/>
    </location>
    <ligand>
        <name>substrate</name>
    </ligand>
</feature>
<feature type="binding site" evidence="1">
    <location>
        <position position="89"/>
    </location>
    <ligand>
        <name>Mg(2+)</name>
        <dbReference type="ChEBI" id="CHEBI:18420"/>
        <label>2</label>
    </ligand>
</feature>
<evidence type="ECO:0000313" key="4">
    <source>
        <dbReference type="Proteomes" id="UP000595278"/>
    </source>
</evidence>
<comment type="catalytic activity">
    <reaction evidence="1">
        <text>adenosine 3',5'-bisphosphate + H2O = AMP + phosphate</text>
        <dbReference type="Rhea" id="RHEA:10040"/>
        <dbReference type="ChEBI" id="CHEBI:15377"/>
        <dbReference type="ChEBI" id="CHEBI:43474"/>
        <dbReference type="ChEBI" id="CHEBI:58343"/>
        <dbReference type="ChEBI" id="CHEBI:456215"/>
        <dbReference type="EC" id="3.1.3.7"/>
    </reaction>
</comment>
<feature type="binding site" evidence="1">
    <location>
        <position position="86"/>
    </location>
    <ligand>
        <name>Mg(2+)</name>
        <dbReference type="ChEBI" id="CHEBI:18420"/>
        <label>2</label>
    </ligand>
</feature>
<feature type="binding site" evidence="1">
    <location>
        <position position="215"/>
    </location>
    <ligand>
        <name>Mg(2+)</name>
        <dbReference type="ChEBI" id="CHEBI:18420"/>
        <label>2</label>
    </ligand>
</feature>